<proteinExistence type="inferred from homology"/>
<evidence type="ECO:0000256" key="7">
    <source>
        <dbReference type="ARBA" id="ARBA00023310"/>
    </source>
</evidence>
<keyword evidence="2 8" id="KW-0813">Transport</keyword>
<dbReference type="RefSeq" id="WP_013836138.1">
    <property type="nucleotide sequence ID" value="NC_015581.1"/>
</dbReference>
<dbReference type="GO" id="GO:0045259">
    <property type="term" value="C:proton-transporting ATP synthase complex"/>
    <property type="evidence" value="ECO:0007669"/>
    <property type="project" value="UniProtKB-KW"/>
</dbReference>
<accession>F6DB34</accession>
<dbReference type="NCBIfam" id="NF004402">
    <property type="entry name" value="PRK05758.2-2"/>
    <property type="match status" value="1"/>
</dbReference>
<keyword evidence="10" id="KW-1185">Reference proteome</keyword>
<evidence type="ECO:0000256" key="4">
    <source>
        <dbReference type="ARBA" id="ARBA00023065"/>
    </source>
</evidence>
<dbReference type="PROSITE" id="PS00389">
    <property type="entry name" value="ATPASE_DELTA"/>
    <property type="match status" value="1"/>
</dbReference>
<dbReference type="eggNOG" id="COG0712">
    <property type="taxonomic scope" value="Bacteria"/>
</dbReference>
<reference evidence="9 10" key="1">
    <citation type="submission" date="2011-05" db="EMBL/GenBank/DDBJ databases">
        <title>Complete sequence of Thioalkalimicrobium cyclicum ALM1.</title>
        <authorList>
            <consortium name="US DOE Joint Genome Institute"/>
            <person name="Lucas S."/>
            <person name="Han J."/>
            <person name="Lapidus A."/>
            <person name="Cheng J.-F."/>
            <person name="Goodwin L."/>
            <person name="Pitluck S."/>
            <person name="Peters L."/>
            <person name="Mikhailova N."/>
            <person name="Davenport K."/>
            <person name="Han C."/>
            <person name="Tapia R."/>
            <person name="Land M."/>
            <person name="Hauser L."/>
            <person name="Kyrpides N."/>
            <person name="Ivanova N."/>
            <person name="Pagani I."/>
            <person name="Kappler U."/>
            <person name="Woyke T."/>
        </authorList>
    </citation>
    <scope>NUCLEOTIDE SEQUENCE [LARGE SCALE GENOMIC DNA]</scope>
    <source>
        <strain evidence="10">DSM 14477 / JCM 11371 / ALM1</strain>
    </source>
</reference>
<dbReference type="GO" id="GO:0005886">
    <property type="term" value="C:plasma membrane"/>
    <property type="evidence" value="ECO:0007669"/>
    <property type="project" value="UniProtKB-SubCell"/>
</dbReference>
<keyword evidence="8" id="KW-1003">Cell membrane</keyword>
<dbReference type="PANTHER" id="PTHR11910">
    <property type="entry name" value="ATP SYNTHASE DELTA CHAIN"/>
    <property type="match status" value="1"/>
</dbReference>
<dbReference type="HOGENOM" id="CLU_085114_3_0_6"/>
<dbReference type="Gene3D" id="1.10.520.20">
    <property type="entry name" value="N-terminal domain of the delta subunit of the F1F0-ATP synthase"/>
    <property type="match status" value="1"/>
</dbReference>
<comment type="function">
    <text evidence="8">This protein is part of the stalk that links CF(0) to CF(1). It either transmits conformational changes from CF(0) to CF(1) or is implicated in proton conduction.</text>
</comment>
<evidence type="ECO:0000256" key="8">
    <source>
        <dbReference type="HAMAP-Rule" id="MF_01416"/>
    </source>
</evidence>
<gene>
    <name evidence="8" type="primary">atpH</name>
    <name evidence="9" type="ordered locus">Thicy_1610</name>
</gene>
<dbReference type="PRINTS" id="PR00125">
    <property type="entry name" value="ATPASEDELTA"/>
</dbReference>
<evidence type="ECO:0000256" key="1">
    <source>
        <dbReference type="ARBA" id="ARBA00004370"/>
    </source>
</evidence>
<keyword evidence="3 8" id="KW-0375">Hydrogen ion transport</keyword>
<evidence type="ECO:0000313" key="9">
    <source>
        <dbReference type="EMBL" id="AEG32367.1"/>
    </source>
</evidence>
<dbReference type="InterPro" id="IPR026015">
    <property type="entry name" value="ATP_synth_OSCP/delta_N_sf"/>
</dbReference>
<keyword evidence="4 8" id="KW-0406">Ion transport</keyword>
<keyword evidence="8" id="KW-0997">Cell inner membrane</keyword>
<dbReference type="InterPro" id="IPR020781">
    <property type="entry name" value="ATPase_OSCP/d_CS"/>
</dbReference>
<dbReference type="Pfam" id="PF00213">
    <property type="entry name" value="OSCP"/>
    <property type="match status" value="1"/>
</dbReference>
<evidence type="ECO:0000256" key="2">
    <source>
        <dbReference type="ARBA" id="ARBA00022448"/>
    </source>
</evidence>
<dbReference type="AlphaFoldDB" id="F6DB34"/>
<name>F6DB34_THICA</name>
<dbReference type="STRING" id="717773.Thicy_1610"/>
<dbReference type="EMBL" id="CP002776">
    <property type="protein sequence ID" value="AEG32367.1"/>
    <property type="molecule type" value="Genomic_DNA"/>
</dbReference>
<dbReference type="KEGG" id="tcy:Thicy_1610"/>
<sequence length="179" mass="19353">MAELITIARPYAEAAFSYAKEQNALQSWSDVLADLAAISENEDMTKFLANPSHSKEQKLDMFLSLLGAASVTDAVKNFLIALAEQGRLSALSFVSKLFEELKAAEEKRIKASIASAMELNDEQKSKLSAALNSKFGVDVDVEYTTDSALIAGVRIKVGDWVVENTAVTQIQKLGAAIAH</sequence>
<dbReference type="OrthoDB" id="9816221at2"/>
<evidence type="ECO:0000313" key="10">
    <source>
        <dbReference type="Proteomes" id="UP000009232"/>
    </source>
</evidence>
<keyword evidence="7 8" id="KW-0066">ATP synthesis</keyword>
<dbReference type="InterPro" id="IPR000711">
    <property type="entry name" value="ATPase_OSCP/dsu"/>
</dbReference>
<protein>
    <recommendedName>
        <fullName evidence="8">ATP synthase subunit delta</fullName>
    </recommendedName>
    <alternativeName>
        <fullName evidence="8">ATP synthase F(1) sector subunit delta</fullName>
    </alternativeName>
    <alternativeName>
        <fullName evidence="8">F-type ATPase subunit delta</fullName>
        <shortName evidence="8">F-ATPase subunit delta</shortName>
    </alternativeName>
</protein>
<dbReference type="NCBIfam" id="TIGR01145">
    <property type="entry name" value="ATP_synt_delta"/>
    <property type="match status" value="1"/>
</dbReference>
<evidence type="ECO:0000256" key="6">
    <source>
        <dbReference type="ARBA" id="ARBA00023196"/>
    </source>
</evidence>
<dbReference type="SUPFAM" id="SSF47928">
    <property type="entry name" value="N-terminal domain of the delta subunit of the F1F0-ATP synthase"/>
    <property type="match status" value="1"/>
</dbReference>
<organism evidence="9 10">
    <name type="scientific">Thiomicrospira cyclica (strain DSM 14477 / JCM 11371 / ALM1)</name>
    <name type="common">Thioalkalimicrobium cyclicum</name>
    <dbReference type="NCBI Taxonomy" id="717773"/>
    <lineage>
        <taxon>Bacteria</taxon>
        <taxon>Pseudomonadati</taxon>
        <taxon>Pseudomonadota</taxon>
        <taxon>Gammaproteobacteria</taxon>
        <taxon>Thiotrichales</taxon>
        <taxon>Piscirickettsiaceae</taxon>
        <taxon>Thiomicrospira</taxon>
    </lineage>
</organism>
<comment type="function">
    <text evidence="8">F(1)F(0) ATP synthase produces ATP from ADP in the presence of a proton or sodium gradient. F-type ATPases consist of two structural domains, F(1) containing the extramembraneous catalytic core and F(0) containing the membrane proton channel, linked together by a central stalk and a peripheral stalk. During catalysis, ATP synthesis in the catalytic domain of F(1) is coupled via a rotary mechanism of the central stalk subunits to proton translocation.</text>
</comment>
<comment type="subcellular location">
    <subcellularLocation>
        <location evidence="8">Cell inner membrane</location>
        <topology evidence="8">Peripheral membrane protein</topology>
    </subcellularLocation>
    <subcellularLocation>
        <location evidence="1">Membrane</location>
    </subcellularLocation>
</comment>
<evidence type="ECO:0000256" key="5">
    <source>
        <dbReference type="ARBA" id="ARBA00023136"/>
    </source>
</evidence>
<keyword evidence="5 8" id="KW-0472">Membrane</keyword>
<evidence type="ECO:0000256" key="3">
    <source>
        <dbReference type="ARBA" id="ARBA00022781"/>
    </source>
</evidence>
<dbReference type="GO" id="GO:0046933">
    <property type="term" value="F:proton-transporting ATP synthase activity, rotational mechanism"/>
    <property type="evidence" value="ECO:0007669"/>
    <property type="project" value="UniProtKB-UniRule"/>
</dbReference>
<keyword evidence="6 8" id="KW-0139">CF(1)</keyword>
<dbReference type="Proteomes" id="UP000009232">
    <property type="component" value="Chromosome"/>
</dbReference>
<comment type="similarity">
    <text evidence="8">Belongs to the ATPase delta chain family.</text>
</comment>
<dbReference type="HAMAP" id="MF_01416">
    <property type="entry name" value="ATP_synth_delta_bact"/>
    <property type="match status" value="1"/>
</dbReference>
<comment type="subunit">
    <text evidence="8">F-type ATPases have 2 components, F(1) - the catalytic core - and F(0) - the membrane proton channel. F(1) has five subunits: alpha(3), beta(3), gamma(1), delta(1), epsilon(1). F(0) has three main subunits: a(1), b(2) and c(10-14). The alpha and beta chains form an alternating ring which encloses part of the gamma chain. F(1) is attached to F(0) by a central stalk formed by the gamma and epsilon chains, while a peripheral stalk is formed by the delta and b chains.</text>
</comment>